<keyword evidence="14" id="KW-1185">Reference proteome</keyword>
<comment type="subcellular location">
    <subcellularLocation>
        <location evidence="2">Membrane</location>
        <topology evidence="2">Multi-pass membrane protein</topology>
    </subcellularLocation>
</comment>
<dbReference type="PRINTS" id="PR01780">
    <property type="entry name" value="LANTIREGPROT"/>
</dbReference>
<dbReference type="AlphaFoldDB" id="A0A2H6CWR4"/>
<dbReference type="InterPro" id="IPR003594">
    <property type="entry name" value="HATPase_dom"/>
</dbReference>
<keyword evidence="5" id="KW-0808">Transferase</keyword>
<dbReference type="Gene3D" id="3.30.565.10">
    <property type="entry name" value="Histidine kinase-like ATPase, C-terminal domain"/>
    <property type="match status" value="1"/>
</dbReference>
<dbReference type="InterPro" id="IPR005467">
    <property type="entry name" value="His_kinase_dom"/>
</dbReference>
<keyword evidence="7" id="KW-0418">Kinase</keyword>
<dbReference type="Pfam" id="PF00512">
    <property type="entry name" value="HisKA"/>
    <property type="match status" value="1"/>
</dbReference>
<protein>
    <recommendedName>
        <fullName evidence="3">histidine kinase</fullName>
        <ecNumber evidence="3">2.7.13.3</ecNumber>
    </recommendedName>
</protein>
<sequence length="441" mass="50587">MSLLELFFSVFILLALVFAFNLSIQLGFIYPANHAERQLTTLEKEFSSGELTEEDIPPYYDYQFIEDGRRSQTIPEKFAPLIKEAKRDGYSQTDSFIATKVFASYEQEDRELVLSYRLMATFVSEKLDRVLPAPEILYAVTFLLLWISGFLLIIQHYVGVIHLELAKVNQTNEEIKQMNLDYPRASSRLKETQEILDSLDNMSKQLKQALKKQWSSQQRQKELVQSVTHDIRTPITLIKGNLELLEETQFSTKQQEQLADLKNGVKRLEQYVEQLKVISGLIKEDVARQAIDQALLEEWRNLVADLAKTNHMKFKIVKQDNSDLTIAKKQLTNALQNVLLNSVEHSLPNTYLAVSFADHFNEYRITVEDQGAGFNEQALRKANKRSFSTKTGTSNEHYGLGLSIVEEILTLHNGKLEFENIVNAGEIEGARVIMHLYKSSE</sequence>
<dbReference type="EMBL" id="BDEC01000207">
    <property type="protein sequence ID" value="GBD69414.1"/>
    <property type="molecule type" value="Genomic_DNA"/>
</dbReference>
<gene>
    <name evidence="13" type="ORF">TEHN7118_2220</name>
</gene>
<dbReference type="InterPro" id="IPR008358">
    <property type="entry name" value="Sig_transdc_His_kin/Pase_MprB"/>
</dbReference>
<dbReference type="PROSITE" id="PS50109">
    <property type="entry name" value="HIS_KIN"/>
    <property type="match status" value="1"/>
</dbReference>
<evidence type="ECO:0000256" key="1">
    <source>
        <dbReference type="ARBA" id="ARBA00000085"/>
    </source>
</evidence>
<evidence type="ECO:0000256" key="2">
    <source>
        <dbReference type="ARBA" id="ARBA00004141"/>
    </source>
</evidence>
<keyword evidence="8 11" id="KW-1133">Transmembrane helix</keyword>
<evidence type="ECO:0000313" key="13">
    <source>
        <dbReference type="EMBL" id="GBD69414.1"/>
    </source>
</evidence>
<evidence type="ECO:0000256" key="10">
    <source>
        <dbReference type="ARBA" id="ARBA00023136"/>
    </source>
</evidence>
<organism evidence="13 14">
    <name type="scientific">Tetragenococcus halophilus subsp. halophilus</name>
    <dbReference type="NCBI Taxonomy" id="1513897"/>
    <lineage>
        <taxon>Bacteria</taxon>
        <taxon>Bacillati</taxon>
        <taxon>Bacillota</taxon>
        <taxon>Bacilli</taxon>
        <taxon>Lactobacillales</taxon>
        <taxon>Enterococcaceae</taxon>
        <taxon>Tetragenococcus</taxon>
    </lineage>
</organism>
<keyword evidence="9" id="KW-0902">Two-component regulatory system</keyword>
<keyword evidence="6 11" id="KW-0812">Transmembrane</keyword>
<dbReference type="SUPFAM" id="SSF47384">
    <property type="entry name" value="Homodimeric domain of signal transducing histidine kinase"/>
    <property type="match status" value="1"/>
</dbReference>
<comment type="catalytic activity">
    <reaction evidence="1">
        <text>ATP + protein L-histidine = ADP + protein N-phospho-L-histidine.</text>
        <dbReference type="EC" id="2.7.13.3"/>
    </reaction>
</comment>
<name>A0A2H6CWR4_TETHA</name>
<dbReference type="PANTHER" id="PTHR45528">
    <property type="entry name" value="SENSOR HISTIDINE KINASE CPXA"/>
    <property type="match status" value="1"/>
</dbReference>
<comment type="caution">
    <text evidence="13">The sequence shown here is derived from an EMBL/GenBank/DDBJ whole genome shotgun (WGS) entry which is preliminary data.</text>
</comment>
<dbReference type="EC" id="2.7.13.3" evidence="3"/>
<evidence type="ECO:0000256" key="6">
    <source>
        <dbReference type="ARBA" id="ARBA00022692"/>
    </source>
</evidence>
<dbReference type="Gene3D" id="1.10.287.130">
    <property type="match status" value="1"/>
</dbReference>
<keyword evidence="10 11" id="KW-0472">Membrane</keyword>
<dbReference type="GO" id="GO:0000155">
    <property type="term" value="F:phosphorelay sensor kinase activity"/>
    <property type="evidence" value="ECO:0007669"/>
    <property type="project" value="InterPro"/>
</dbReference>
<dbReference type="Pfam" id="PF02518">
    <property type="entry name" value="HATPase_c"/>
    <property type="match status" value="1"/>
</dbReference>
<dbReference type="InterPro" id="IPR050398">
    <property type="entry name" value="HssS/ArlS-like"/>
</dbReference>
<reference evidence="13 14" key="1">
    <citation type="submission" date="2016-05" db="EMBL/GenBank/DDBJ databases">
        <title>Whole genome sequencing of Tetragenococcus halophilus subsp. halophilus NISL 7118.</title>
        <authorList>
            <person name="Shiwa Y."/>
            <person name="Nishimura I."/>
            <person name="Yoshikawa H."/>
            <person name="Koyama Y."/>
            <person name="Oguma T."/>
        </authorList>
    </citation>
    <scope>NUCLEOTIDE SEQUENCE [LARGE SCALE GENOMIC DNA]</scope>
    <source>
        <strain evidence="13 14">NISL 7118</strain>
    </source>
</reference>
<dbReference type="InterPro" id="IPR036097">
    <property type="entry name" value="HisK_dim/P_sf"/>
</dbReference>
<evidence type="ECO:0000256" key="5">
    <source>
        <dbReference type="ARBA" id="ARBA00022679"/>
    </source>
</evidence>
<evidence type="ECO:0000256" key="4">
    <source>
        <dbReference type="ARBA" id="ARBA00022553"/>
    </source>
</evidence>
<keyword evidence="4" id="KW-0597">Phosphoprotein</keyword>
<dbReference type="PANTHER" id="PTHR45528:SF8">
    <property type="entry name" value="HISTIDINE KINASE"/>
    <property type="match status" value="1"/>
</dbReference>
<evidence type="ECO:0000256" key="7">
    <source>
        <dbReference type="ARBA" id="ARBA00022777"/>
    </source>
</evidence>
<evidence type="ECO:0000259" key="12">
    <source>
        <dbReference type="PROSITE" id="PS50109"/>
    </source>
</evidence>
<feature type="transmembrane region" description="Helical" evidence="11">
    <location>
        <begin position="6"/>
        <end position="30"/>
    </location>
</feature>
<dbReference type="SUPFAM" id="SSF55874">
    <property type="entry name" value="ATPase domain of HSP90 chaperone/DNA topoisomerase II/histidine kinase"/>
    <property type="match status" value="1"/>
</dbReference>
<evidence type="ECO:0000256" key="11">
    <source>
        <dbReference type="SAM" id="Phobius"/>
    </source>
</evidence>
<feature type="transmembrane region" description="Helical" evidence="11">
    <location>
        <begin position="136"/>
        <end position="158"/>
    </location>
</feature>
<proteinExistence type="predicted"/>
<dbReference type="InterPro" id="IPR003661">
    <property type="entry name" value="HisK_dim/P_dom"/>
</dbReference>
<accession>A0A2H6CWR4</accession>
<feature type="domain" description="Histidine kinase" evidence="12">
    <location>
        <begin position="226"/>
        <end position="440"/>
    </location>
</feature>
<evidence type="ECO:0000256" key="9">
    <source>
        <dbReference type="ARBA" id="ARBA00023012"/>
    </source>
</evidence>
<evidence type="ECO:0000313" key="14">
    <source>
        <dbReference type="Proteomes" id="UP000236214"/>
    </source>
</evidence>
<dbReference type="InterPro" id="IPR036890">
    <property type="entry name" value="HATPase_C_sf"/>
</dbReference>
<dbReference type="CDD" id="cd00082">
    <property type="entry name" value="HisKA"/>
    <property type="match status" value="1"/>
</dbReference>
<dbReference type="SMART" id="SM00387">
    <property type="entry name" value="HATPase_c"/>
    <property type="match status" value="1"/>
</dbReference>
<evidence type="ECO:0000256" key="3">
    <source>
        <dbReference type="ARBA" id="ARBA00012438"/>
    </source>
</evidence>
<dbReference type="Proteomes" id="UP000236214">
    <property type="component" value="Unassembled WGS sequence"/>
</dbReference>
<dbReference type="GO" id="GO:0005886">
    <property type="term" value="C:plasma membrane"/>
    <property type="evidence" value="ECO:0007669"/>
    <property type="project" value="TreeGrafter"/>
</dbReference>
<dbReference type="SMART" id="SM00388">
    <property type="entry name" value="HisKA"/>
    <property type="match status" value="1"/>
</dbReference>
<evidence type="ECO:0000256" key="8">
    <source>
        <dbReference type="ARBA" id="ARBA00022989"/>
    </source>
</evidence>